<comment type="caution">
    <text evidence="7">The sequence shown here is derived from an EMBL/GenBank/DDBJ whole genome shotgun (WGS) entry which is preliminary data.</text>
</comment>
<evidence type="ECO:0000256" key="3">
    <source>
        <dbReference type="ARBA" id="ARBA00022729"/>
    </source>
</evidence>
<dbReference type="Gene3D" id="3.80.10.10">
    <property type="entry name" value="Ribonuclease Inhibitor"/>
    <property type="match status" value="1"/>
</dbReference>
<organism evidence="7 8">
    <name type="scientific">Colocasia esculenta</name>
    <name type="common">Wild taro</name>
    <name type="synonym">Arum esculentum</name>
    <dbReference type="NCBI Taxonomy" id="4460"/>
    <lineage>
        <taxon>Eukaryota</taxon>
        <taxon>Viridiplantae</taxon>
        <taxon>Streptophyta</taxon>
        <taxon>Embryophyta</taxon>
        <taxon>Tracheophyta</taxon>
        <taxon>Spermatophyta</taxon>
        <taxon>Magnoliopsida</taxon>
        <taxon>Liliopsida</taxon>
        <taxon>Araceae</taxon>
        <taxon>Aroideae</taxon>
        <taxon>Colocasieae</taxon>
        <taxon>Colocasia</taxon>
    </lineage>
</organism>
<keyword evidence="6" id="KW-0325">Glycoprotein</keyword>
<keyword evidence="5" id="KW-0472">Membrane</keyword>
<gene>
    <name evidence="7" type="ORF">Taro_036281</name>
</gene>
<evidence type="ECO:0000313" key="8">
    <source>
        <dbReference type="Proteomes" id="UP000652761"/>
    </source>
</evidence>
<reference evidence="7" key="1">
    <citation type="submission" date="2017-07" db="EMBL/GenBank/DDBJ databases">
        <title>Taro Niue Genome Assembly and Annotation.</title>
        <authorList>
            <person name="Atibalentja N."/>
            <person name="Keating K."/>
            <person name="Fields C.J."/>
        </authorList>
    </citation>
    <scope>NUCLEOTIDE SEQUENCE</scope>
    <source>
        <strain evidence="7">Niue_2</strain>
        <tissue evidence="7">Leaf</tissue>
    </source>
</reference>
<keyword evidence="8" id="KW-1185">Reference proteome</keyword>
<name>A0A843WL71_COLES</name>
<comment type="subcellular location">
    <subcellularLocation>
        <location evidence="1">Membrane</location>
        <topology evidence="1">Single-pass type I membrane protein</topology>
    </subcellularLocation>
</comment>
<evidence type="ECO:0000313" key="7">
    <source>
        <dbReference type="EMBL" id="MQM03500.1"/>
    </source>
</evidence>
<evidence type="ECO:0000256" key="2">
    <source>
        <dbReference type="ARBA" id="ARBA00022692"/>
    </source>
</evidence>
<proteinExistence type="predicted"/>
<dbReference type="OrthoDB" id="1394818at2759"/>
<dbReference type="PRINTS" id="PR00019">
    <property type="entry name" value="LEURICHRPT"/>
</dbReference>
<evidence type="ECO:0000256" key="6">
    <source>
        <dbReference type="ARBA" id="ARBA00023180"/>
    </source>
</evidence>
<sequence length="165" mass="17720">ISDEIPLLLAGCKSLEVVNLGSNALAGELNGAISRWQNLRYLSLWGNGFSGDVPTWIFSFQYLCTVDLSGNRFGGLIPAYRTTTAVDPSGSGRELVLSYDVLSPVGIDVSHNVLQGKIPDWLIGLGGLEYLNLSHNYLVGEIPTGSLQRMGSLRVLDLSHNSLSG</sequence>
<dbReference type="EMBL" id="NMUH01003046">
    <property type="protein sequence ID" value="MQM03500.1"/>
    <property type="molecule type" value="Genomic_DNA"/>
</dbReference>
<dbReference type="Proteomes" id="UP000652761">
    <property type="component" value="Unassembled WGS sequence"/>
</dbReference>
<dbReference type="Pfam" id="PF00560">
    <property type="entry name" value="LRR_1"/>
    <property type="match status" value="4"/>
</dbReference>
<protein>
    <submittedName>
        <fullName evidence="7">Uncharacterized protein</fullName>
    </submittedName>
</protein>
<dbReference type="PANTHER" id="PTHR48063">
    <property type="entry name" value="LRR RECEPTOR-LIKE KINASE"/>
    <property type="match status" value="1"/>
</dbReference>
<evidence type="ECO:0000256" key="4">
    <source>
        <dbReference type="ARBA" id="ARBA00022989"/>
    </source>
</evidence>
<dbReference type="SUPFAM" id="SSF52058">
    <property type="entry name" value="L domain-like"/>
    <property type="match status" value="1"/>
</dbReference>
<dbReference type="InterPro" id="IPR001611">
    <property type="entry name" value="Leu-rich_rpt"/>
</dbReference>
<dbReference type="AlphaFoldDB" id="A0A843WL71"/>
<evidence type="ECO:0000256" key="1">
    <source>
        <dbReference type="ARBA" id="ARBA00004479"/>
    </source>
</evidence>
<dbReference type="InterPro" id="IPR046956">
    <property type="entry name" value="RLP23-like"/>
</dbReference>
<accession>A0A843WL71</accession>
<dbReference type="GO" id="GO:0016020">
    <property type="term" value="C:membrane"/>
    <property type="evidence" value="ECO:0007669"/>
    <property type="project" value="UniProtKB-SubCell"/>
</dbReference>
<feature type="non-terminal residue" evidence="7">
    <location>
        <position position="1"/>
    </location>
</feature>
<dbReference type="InterPro" id="IPR032675">
    <property type="entry name" value="LRR_dom_sf"/>
</dbReference>
<keyword evidence="3" id="KW-0732">Signal</keyword>
<keyword evidence="4" id="KW-1133">Transmembrane helix</keyword>
<keyword evidence="2" id="KW-0812">Transmembrane</keyword>
<dbReference type="PANTHER" id="PTHR48063:SF111">
    <property type="entry name" value="LEUCINE-RICH REPEAT-CONTAINING N-TERMINAL PLANT-TYPE DOMAIN-CONTAINING PROTEIN"/>
    <property type="match status" value="1"/>
</dbReference>
<evidence type="ECO:0000256" key="5">
    <source>
        <dbReference type="ARBA" id="ARBA00023136"/>
    </source>
</evidence>